<dbReference type="PANTHER" id="PTHR47354:SF7">
    <property type="entry name" value="NAD(P)H-FLAVIN REDUCTASE"/>
    <property type="match status" value="1"/>
</dbReference>
<comment type="similarity">
    <text evidence="3">Belongs to the Fre/LuxG FAD/NAD(P) flavoprotein oxidoreductase family.</text>
</comment>
<evidence type="ECO:0000259" key="4">
    <source>
        <dbReference type="PROSITE" id="PS51384"/>
    </source>
</evidence>
<name>A0A0F4QID8_9GAMM</name>
<dbReference type="RefSeq" id="WP_046005858.1">
    <property type="nucleotide sequence ID" value="NZ_JXYA01000037.1"/>
</dbReference>
<evidence type="ECO:0000313" key="5">
    <source>
        <dbReference type="EMBL" id="KJZ07463.1"/>
    </source>
</evidence>
<dbReference type="GO" id="GO:0008218">
    <property type="term" value="P:bioluminescence"/>
    <property type="evidence" value="ECO:0007669"/>
    <property type="project" value="UniProtKB-KW"/>
</dbReference>
<evidence type="ECO:0000256" key="3">
    <source>
        <dbReference type="ARBA" id="ARBA00038177"/>
    </source>
</evidence>
<dbReference type="PANTHER" id="PTHR47354">
    <property type="entry name" value="NADH OXIDOREDUCTASE HCR"/>
    <property type="match status" value="1"/>
</dbReference>
<dbReference type="EMBL" id="JXYA01000037">
    <property type="protein sequence ID" value="KJZ07463.1"/>
    <property type="molecule type" value="Genomic_DNA"/>
</dbReference>
<dbReference type="Proteomes" id="UP000033452">
    <property type="component" value="Unassembled WGS sequence"/>
</dbReference>
<comment type="caution">
    <text evidence="5">The sequence shown here is derived from an EMBL/GenBank/DDBJ whole genome shotgun (WGS) entry which is preliminary data.</text>
</comment>
<dbReference type="InterPro" id="IPR039261">
    <property type="entry name" value="FNR_nucleotide-bd"/>
</dbReference>
<accession>A0A0F4QID8</accession>
<keyword evidence="2" id="KW-0455">Luminescence</keyword>
<evidence type="ECO:0000256" key="2">
    <source>
        <dbReference type="ARBA" id="ARBA00023223"/>
    </source>
</evidence>
<dbReference type="Pfam" id="PF00175">
    <property type="entry name" value="NAD_binding_1"/>
    <property type="match status" value="1"/>
</dbReference>
<dbReference type="GO" id="GO:0016491">
    <property type="term" value="F:oxidoreductase activity"/>
    <property type="evidence" value="ECO:0007669"/>
    <property type="project" value="UniProtKB-KW"/>
</dbReference>
<dbReference type="InterPro" id="IPR050415">
    <property type="entry name" value="MRET"/>
</dbReference>
<dbReference type="CDD" id="cd06189">
    <property type="entry name" value="flavin_oxioreductase"/>
    <property type="match status" value="1"/>
</dbReference>
<dbReference type="InterPro" id="IPR001433">
    <property type="entry name" value="OxRdtase_FAD/NAD-bd"/>
</dbReference>
<dbReference type="PATRIC" id="fig|43658.5.peg.3244"/>
<dbReference type="Gene3D" id="3.40.50.80">
    <property type="entry name" value="Nucleotide-binding domain of ferredoxin-NADP reductase (FNR) module"/>
    <property type="match status" value="1"/>
</dbReference>
<gene>
    <name evidence="5" type="primary">fre</name>
    <name evidence="5" type="ORF">TW77_15340</name>
</gene>
<sequence length="237" mass="26151">MQVLKATVAEISPLTEYVSKVVLTPEQDAEFAAGHYLQLVLGEKDKRAFSIASSPSKKNALELHIGASGADSYAMQALDHLKAAHTSQTQVDLEVGLGVSQVRPEQARPLVLLAGGTGFSYVKSMADHLAEINYDQPVLFYWGVKEESALYAKAEMEAWANSRANFQFIPVVEHASEAWMGHTGYVHQAVMKDIVSLEPYSVYMAGRFDMIGIVRDDFITHGAQREFMFADAFAFIK</sequence>
<dbReference type="PROSITE" id="PS51384">
    <property type="entry name" value="FAD_FR"/>
    <property type="match status" value="1"/>
</dbReference>
<keyword evidence="1 5" id="KW-0560">Oxidoreductase</keyword>
<protein>
    <submittedName>
        <fullName evidence="5">FMN reductase</fullName>
        <ecNumber evidence="5">1.16.1.3</ecNumber>
    </submittedName>
</protein>
<reference evidence="5 6" key="1">
    <citation type="journal article" date="2015" name="BMC Genomics">
        <title>Genome mining reveals unlocked bioactive potential of marine Gram-negative bacteria.</title>
        <authorList>
            <person name="Machado H."/>
            <person name="Sonnenschein E.C."/>
            <person name="Melchiorsen J."/>
            <person name="Gram L."/>
        </authorList>
    </citation>
    <scope>NUCLEOTIDE SEQUENCE [LARGE SCALE GENOMIC DNA]</scope>
    <source>
        <strain evidence="5 6">S2471</strain>
    </source>
</reference>
<evidence type="ECO:0000256" key="1">
    <source>
        <dbReference type="ARBA" id="ARBA00023002"/>
    </source>
</evidence>
<keyword evidence="6" id="KW-1185">Reference proteome</keyword>
<dbReference type="InterPro" id="IPR017938">
    <property type="entry name" value="Riboflavin_synthase-like_b-brl"/>
</dbReference>
<organism evidence="5 6">
    <name type="scientific">Pseudoalteromonas rubra</name>
    <dbReference type="NCBI Taxonomy" id="43658"/>
    <lineage>
        <taxon>Bacteria</taxon>
        <taxon>Pseudomonadati</taxon>
        <taxon>Pseudomonadota</taxon>
        <taxon>Gammaproteobacteria</taxon>
        <taxon>Alteromonadales</taxon>
        <taxon>Pseudoalteromonadaceae</taxon>
        <taxon>Pseudoalteromonas</taxon>
    </lineage>
</organism>
<feature type="domain" description="FAD-binding FR-type" evidence="4">
    <location>
        <begin position="1"/>
        <end position="104"/>
    </location>
</feature>
<dbReference type="InterPro" id="IPR017927">
    <property type="entry name" value="FAD-bd_FR_type"/>
</dbReference>
<dbReference type="SUPFAM" id="SSF63380">
    <property type="entry name" value="Riboflavin synthase domain-like"/>
    <property type="match status" value="1"/>
</dbReference>
<proteinExistence type="inferred from homology"/>
<dbReference type="NCBIfam" id="NF005963">
    <property type="entry name" value="PRK08051.1"/>
    <property type="match status" value="1"/>
</dbReference>
<dbReference type="SUPFAM" id="SSF52343">
    <property type="entry name" value="Ferredoxin reductase-like, C-terminal NADP-linked domain"/>
    <property type="match status" value="1"/>
</dbReference>
<evidence type="ECO:0000313" key="6">
    <source>
        <dbReference type="Proteomes" id="UP000033452"/>
    </source>
</evidence>
<dbReference type="Gene3D" id="2.40.30.10">
    <property type="entry name" value="Translation factors"/>
    <property type="match status" value="1"/>
</dbReference>
<dbReference type="OrthoDB" id="9806195at2"/>
<dbReference type="PRINTS" id="PR00410">
    <property type="entry name" value="PHEHYDRXLASE"/>
</dbReference>
<dbReference type="EC" id="1.16.1.3" evidence="5"/>
<dbReference type="AlphaFoldDB" id="A0A0F4QID8"/>